<dbReference type="NCBIfam" id="TIGR00093">
    <property type="entry name" value="pseudouridine synthase"/>
    <property type="match status" value="1"/>
</dbReference>
<dbReference type="InterPro" id="IPR000748">
    <property type="entry name" value="PsdUridine_synth_RsuA/RluB/E/F"/>
</dbReference>
<dbReference type="InterPro" id="IPR002942">
    <property type="entry name" value="S4_RNA-bd"/>
</dbReference>
<dbReference type="Gene3D" id="3.30.70.580">
    <property type="entry name" value="Pseudouridine synthase I, catalytic domain, N-terminal subdomain"/>
    <property type="match status" value="1"/>
</dbReference>
<dbReference type="PROSITE" id="PS50889">
    <property type="entry name" value="S4"/>
    <property type="match status" value="1"/>
</dbReference>
<reference evidence="6 7" key="1">
    <citation type="submission" date="2021-01" db="EMBL/GenBank/DDBJ databases">
        <title>Genomic Encyclopedia of Type Strains, Phase IV (KMG-IV): sequencing the most valuable type-strain genomes for metagenomic binning, comparative biology and taxonomic classification.</title>
        <authorList>
            <person name="Goeker M."/>
        </authorList>
    </citation>
    <scope>NUCLEOTIDE SEQUENCE [LARGE SCALE GENOMIC DNA]</scope>
    <source>
        <strain evidence="6 7">DSM 24436</strain>
    </source>
</reference>
<dbReference type="Proteomes" id="UP000767854">
    <property type="component" value="Unassembled WGS sequence"/>
</dbReference>
<dbReference type="InterPro" id="IPR036986">
    <property type="entry name" value="S4_RNA-bd_sf"/>
</dbReference>
<dbReference type="SUPFAM" id="SSF55120">
    <property type="entry name" value="Pseudouridine synthase"/>
    <property type="match status" value="1"/>
</dbReference>
<gene>
    <name evidence="6" type="ORF">JOC49_000775</name>
</gene>
<name>A0ABS2MPC2_9FIRM</name>
<organism evidence="6 7">
    <name type="scientific">Fusibacter tunisiensis</name>
    <dbReference type="NCBI Taxonomy" id="1008308"/>
    <lineage>
        <taxon>Bacteria</taxon>
        <taxon>Bacillati</taxon>
        <taxon>Bacillota</taxon>
        <taxon>Clostridia</taxon>
        <taxon>Eubacteriales</taxon>
        <taxon>Eubacteriales Family XII. Incertae Sedis</taxon>
        <taxon>Fusibacter</taxon>
    </lineage>
</organism>
<dbReference type="InterPro" id="IPR050343">
    <property type="entry name" value="RsuA_PseudoU_synthase"/>
</dbReference>
<keyword evidence="7" id="KW-1185">Reference proteome</keyword>
<feature type="domain" description="RNA-binding S4" evidence="5">
    <location>
        <begin position="1"/>
        <end position="60"/>
    </location>
</feature>
<dbReference type="PANTHER" id="PTHR47683">
    <property type="entry name" value="PSEUDOURIDINE SYNTHASE FAMILY PROTEIN-RELATED"/>
    <property type="match status" value="1"/>
</dbReference>
<comment type="similarity">
    <text evidence="1 4">Belongs to the pseudouridine synthase RsuA family.</text>
</comment>
<sequence>MRLNNYISASGLCSRREADKFILEGRVFVNGVKAILGQDIKGSDRVLVDGQLVVPAQKHIYLILNKPVGITCTTERHIEGNIIDYIGHKDRIFPVGRLDKDSEGLIILTSDGSIVNAILREENNHDKRYVVSVNKPLQKDFTKRMGKGVRIFNPVKKEHVVTKPCKVRKLSEKTFEITLNQGLNRQIRRMCAALGYQVVKLKRTRIMHIQLEGLKEGAWRYLTQSELTELMKFVKNNRDKGNRHNGETRR</sequence>
<dbReference type="InterPro" id="IPR042092">
    <property type="entry name" value="PsdUridine_s_RsuA/RluB/E/F_cat"/>
</dbReference>
<dbReference type="GO" id="GO:0160138">
    <property type="term" value="F:23S rRNA pseudouridine(2604) synthase activity"/>
    <property type="evidence" value="ECO:0007669"/>
    <property type="project" value="UniProtKB-EC"/>
</dbReference>
<dbReference type="Pfam" id="PF00849">
    <property type="entry name" value="PseudoU_synth_2"/>
    <property type="match status" value="1"/>
</dbReference>
<evidence type="ECO:0000256" key="2">
    <source>
        <dbReference type="ARBA" id="ARBA00023235"/>
    </source>
</evidence>
<keyword evidence="3" id="KW-0694">RNA-binding</keyword>
<comment type="caution">
    <text evidence="6">The sequence shown here is derived from an EMBL/GenBank/DDBJ whole genome shotgun (WGS) entry which is preliminary data.</text>
</comment>
<evidence type="ECO:0000256" key="4">
    <source>
        <dbReference type="RuleBase" id="RU003887"/>
    </source>
</evidence>
<proteinExistence type="inferred from homology"/>
<dbReference type="SMART" id="SM00363">
    <property type="entry name" value="S4"/>
    <property type="match status" value="1"/>
</dbReference>
<evidence type="ECO:0000256" key="1">
    <source>
        <dbReference type="ARBA" id="ARBA00008348"/>
    </source>
</evidence>
<dbReference type="Pfam" id="PF01479">
    <property type="entry name" value="S4"/>
    <property type="match status" value="1"/>
</dbReference>
<evidence type="ECO:0000313" key="6">
    <source>
        <dbReference type="EMBL" id="MBM7561255.1"/>
    </source>
</evidence>
<dbReference type="InterPro" id="IPR020103">
    <property type="entry name" value="PsdUridine_synth_cat_dom_sf"/>
</dbReference>
<dbReference type="PROSITE" id="PS01149">
    <property type="entry name" value="PSI_RSU"/>
    <property type="match status" value="1"/>
</dbReference>
<dbReference type="PANTHER" id="PTHR47683:SF2">
    <property type="entry name" value="RNA-BINDING S4 DOMAIN-CONTAINING PROTEIN"/>
    <property type="match status" value="1"/>
</dbReference>
<evidence type="ECO:0000313" key="7">
    <source>
        <dbReference type="Proteomes" id="UP000767854"/>
    </source>
</evidence>
<dbReference type="Gene3D" id="3.30.70.1560">
    <property type="entry name" value="Alpha-L RNA-binding motif"/>
    <property type="match status" value="1"/>
</dbReference>
<dbReference type="SUPFAM" id="SSF55174">
    <property type="entry name" value="Alpha-L RNA-binding motif"/>
    <property type="match status" value="1"/>
</dbReference>
<evidence type="ECO:0000259" key="5">
    <source>
        <dbReference type="SMART" id="SM00363"/>
    </source>
</evidence>
<dbReference type="InterPro" id="IPR020094">
    <property type="entry name" value="TruA/RsuA/RluB/E/F_N"/>
</dbReference>
<dbReference type="InterPro" id="IPR018496">
    <property type="entry name" value="PsdUridine_synth_RsuA/RluB_CS"/>
</dbReference>
<dbReference type="InterPro" id="IPR006145">
    <property type="entry name" value="PsdUridine_synth_RsuA/RluA"/>
</dbReference>
<dbReference type="EMBL" id="JAFBDT010000004">
    <property type="protein sequence ID" value="MBM7561255.1"/>
    <property type="molecule type" value="Genomic_DNA"/>
</dbReference>
<dbReference type="Gene3D" id="3.10.290.10">
    <property type="entry name" value="RNA-binding S4 domain"/>
    <property type="match status" value="1"/>
</dbReference>
<keyword evidence="2 4" id="KW-0413">Isomerase</keyword>
<dbReference type="CDD" id="cd00165">
    <property type="entry name" value="S4"/>
    <property type="match status" value="1"/>
</dbReference>
<evidence type="ECO:0000256" key="3">
    <source>
        <dbReference type="PROSITE-ProRule" id="PRU00182"/>
    </source>
</evidence>
<accession>A0ABS2MPC2</accession>
<protein>
    <recommendedName>
        <fullName evidence="4">Pseudouridine synthase</fullName>
        <ecNumber evidence="4">5.4.99.-</ecNumber>
    </recommendedName>
</protein>
<dbReference type="RefSeq" id="WP_204662569.1">
    <property type="nucleotide sequence ID" value="NZ_JAFBDT010000004.1"/>
</dbReference>
<dbReference type="EC" id="5.4.99.-" evidence="4"/>